<evidence type="ECO:0000313" key="1">
    <source>
        <dbReference type="EMBL" id="QRG68294.1"/>
    </source>
</evidence>
<accession>A0ABX7FRH6</accession>
<proteinExistence type="predicted"/>
<name>A0ABX7FRH6_BRECH</name>
<keyword evidence="2" id="KW-1185">Reference proteome</keyword>
<dbReference type="EMBL" id="CP069127">
    <property type="protein sequence ID" value="QRG68294.1"/>
    <property type="molecule type" value="Genomic_DNA"/>
</dbReference>
<dbReference type="Proteomes" id="UP000596248">
    <property type="component" value="Chromosome"/>
</dbReference>
<sequence length="109" mass="12403">MLDTLGGESYGEALNFMERKGKVATIISERDAKWPDYADAMEKEKDLSVMFVFTRPDGKNMNHIRELVEARKIRPFLTEMYPLTVEGAQKAHLSSQTGRVRGKIVLVNE</sequence>
<dbReference type="Pfam" id="PF13602">
    <property type="entry name" value="ADH_zinc_N_2"/>
    <property type="match status" value="1"/>
</dbReference>
<reference evidence="1 2" key="1">
    <citation type="submission" date="2021-01" db="EMBL/GenBank/DDBJ databases">
        <title>Identification of strong promoters based on the transcriptome of Brevibacillus choshinensis.</title>
        <authorList>
            <person name="Yao D."/>
            <person name="Zhang K."/>
            <person name="Wu J."/>
        </authorList>
    </citation>
    <scope>NUCLEOTIDE SEQUENCE [LARGE SCALE GENOMIC DNA]</scope>
    <source>
        <strain evidence="1 2">HPD31-SP3</strain>
    </source>
</reference>
<protein>
    <submittedName>
        <fullName evidence="1">Zinc-binding dehydrogenase</fullName>
    </submittedName>
</protein>
<dbReference type="Gene3D" id="3.40.50.720">
    <property type="entry name" value="NAD(P)-binding Rossmann-like Domain"/>
    <property type="match status" value="1"/>
</dbReference>
<dbReference type="RefSeq" id="WP_203355299.1">
    <property type="nucleotide sequence ID" value="NZ_CP069127.1"/>
</dbReference>
<gene>
    <name evidence="1" type="ORF">JNE38_03720</name>
</gene>
<dbReference type="Gene3D" id="3.90.180.10">
    <property type="entry name" value="Medium-chain alcohol dehydrogenases, catalytic domain"/>
    <property type="match status" value="1"/>
</dbReference>
<organism evidence="1 2">
    <name type="scientific">Brevibacillus choshinensis</name>
    <dbReference type="NCBI Taxonomy" id="54911"/>
    <lineage>
        <taxon>Bacteria</taxon>
        <taxon>Bacillati</taxon>
        <taxon>Bacillota</taxon>
        <taxon>Bacilli</taxon>
        <taxon>Bacillales</taxon>
        <taxon>Paenibacillaceae</taxon>
        <taxon>Brevibacillus</taxon>
    </lineage>
</organism>
<evidence type="ECO:0000313" key="2">
    <source>
        <dbReference type="Proteomes" id="UP000596248"/>
    </source>
</evidence>